<keyword evidence="6" id="KW-1185">Reference proteome</keyword>
<dbReference type="AlphaFoldDB" id="A0A1I2E6J9"/>
<evidence type="ECO:0000313" key="5">
    <source>
        <dbReference type="EMBL" id="SFE88323.1"/>
    </source>
</evidence>
<dbReference type="Proteomes" id="UP000199516">
    <property type="component" value="Unassembled WGS sequence"/>
</dbReference>
<dbReference type="PANTHER" id="PTHR42738:SF7">
    <property type="entry name" value="HYDROXYMETHYLGLUTARYL-COA LYASE"/>
    <property type="match status" value="1"/>
</dbReference>
<keyword evidence="3 5" id="KW-0456">Lyase</keyword>
<reference evidence="5 6" key="1">
    <citation type="submission" date="2016-10" db="EMBL/GenBank/DDBJ databases">
        <authorList>
            <person name="de Groot N.N."/>
        </authorList>
    </citation>
    <scope>NUCLEOTIDE SEQUENCE [LARGE SCALE GENOMIC DNA]</scope>
    <source>
        <strain evidence="5 6">DSM 23995</strain>
    </source>
</reference>
<dbReference type="GO" id="GO:0046951">
    <property type="term" value="P:ketone body biosynthetic process"/>
    <property type="evidence" value="ECO:0007669"/>
    <property type="project" value="TreeGrafter"/>
</dbReference>
<dbReference type="STRING" id="930128.SAMN05192532_105128"/>
<dbReference type="OrthoDB" id="9784013at2"/>
<dbReference type="FunFam" id="3.20.20.70:FF:000071">
    <property type="entry name" value="Hydroxymethylglutaryl-CoA lyase"/>
    <property type="match status" value="1"/>
</dbReference>
<dbReference type="GO" id="GO:0004419">
    <property type="term" value="F:hydroxymethylglutaryl-CoA lyase activity"/>
    <property type="evidence" value="ECO:0007669"/>
    <property type="project" value="TreeGrafter"/>
</dbReference>
<dbReference type="CDD" id="cd07938">
    <property type="entry name" value="DRE_TIM_HMGL"/>
    <property type="match status" value="1"/>
</dbReference>
<accession>A0A1I2E6J9</accession>
<dbReference type="InterPro" id="IPR000891">
    <property type="entry name" value="PYR_CT"/>
</dbReference>
<organism evidence="5 6">
    <name type="scientific">Alteribacillus iranensis</name>
    <dbReference type="NCBI Taxonomy" id="930128"/>
    <lineage>
        <taxon>Bacteria</taxon>
        <taxon>Bacillati</taxon>
        <taxon>Bacillota</taxon>
        <taxon>Bacilli</taxon>
        <taxon>Bacillales</taxon>
        <taxon>Bacillaceae</taxon>
        <taxon>Alteribacillus</taxon>
    </lineage>
</organism>
<dbReference type="PANTHER" id="PTHR42738">
    <property type="entry name" value="HYDROXYMETHYLGLUTARYL-COA LYASE"/>
    <property type="match status" value="1"/>
</dbReference>
<gene>
    <name evidence="5" type="ORF">SAMN05192532_105128</name>
</gene>
<name>A0A1I2E6J9_9BACI</name>
<sequence>MKNLPNHVSIREVGPRDGLQNEDTFIRTYDKVAWIEKLIDSGTSYIEITSFVSPKWIPALKDAKETAAKVKHKKDVTFAALVPNRKGAEAAIEAGMDELSVFMSASETHNKRNINKTIKETYPVLKEVIQEGKKANKTIRSYISTSFVCPYEGKVEIDKVLSVACALLEMGVDELSIGDTVGAASPRHVDQLLSVLLKKVTTDKIAMHFHNTYGMAAANCLASLQRGIHKLDSSCGGLGGCPYAPGAAGNMATEELLYLLHQMGIQTGMREEKIWEAAAFIERKLGRSLDSNILKVRNAGIGGI</sequence>
<dbReference type="SUPFAM" id="SSF51569">
    <property type="entry name" value="Aldolase"/>
    <property type="match status" value="1"/>
</dbReference>
<evidence type="ECO:0000259" key="4">
    <source>
        <dbReference type="PROSITE" id="PS50991"/>
    </source>
</evidence>
<comment type="similarity">
    <text evidence="1">Belongs to the HMG-CoA lyase family.</text>
</comment>
<dbReference type="GO" id="GO:0046872">
    <property type="term" value="F:metal ion binding"/>
    <property type="evidence" value="ECO:0007669"/>
    <property type="project" value="UniProtKB-KW"/>
</dbReference>
<evidence type="ECO:0000313" key="6">
    <source>
        <dbReference type="Proteomes" id="UP000199516"/>
    </source>
</evidence>
<proteinExistence type="inferred from homology"/>
<dbReference type="EMBL" id="FONT01000005">
    <property type="protein sequence ID" value="SFE88323.1"/>
    <property type="molecule type" value="Genomic_DNA"/>
</dbReference>
<dbReference type="Pfam" id="PF00682">
    <property type="entry name" value="HMGL-like"/>
    <property type="match status" value="1"/>
</dbReference>
<dbReference type="GO" id="GO:0006552">
    <property type="term" value="P:L-leucine catabolic process"/>
    <property type="evidence" value="ECO:0007669"/>
    <property type="project" value="TreeGrafter"/>
</dbReference>
<dbReference type="RefSeq" id="WP_091662114.1">
    <property type="nucleotide sequence ID" value="NZ_FONT01000005.1"/>
</dbReference>
<protein>
    <submittedName>
        <fullName evidence="5">Hydroxymethylglutaryl-CoA lyase</fullName>
    </submittedName>
</protein>
<dbReference type="InterPro" id="IPR013785">
    <property type="entry name" value="Aldolase_TIM"/>
</dbReference>
<dbReference type="PROSITE" id="PS50991">
    <property type="entry name" value="PYR_CT"/>
    <property type="match status" value="1"/>
</dbReference>
<keyword evidence="2" id="KW-0479">Metal-binding</keyword>
<dbReference type="Gene3D" id="3.20.20.70">
    <property type="entry name" value="Aldolase class I"/>
    <property type="match status" value="1"/>
</dbReference>
<feature type="domain" description="Pyruvate carboxyltransferase" evidence="4">
    <location>
        <begin position="8"/>
        <end position="275"/>
    </location>
</feature>
<evidence type="ECO:0000256" key="1">
    <source>
        <dbReference type="ARBA" id="ARBA00009405"/>
    </source>
</evidence>
<evidence type="ECO:0000256" key="3">
    <source>
        <dbReference type="ARBA" id="ARBA00023239"/>
    </source>
</evidence>
<dbReference type="NCBIfam" id="NF004283">
    <property type="entry name" value="PRK05692.1"/>
    <property type="match status" value="1"/>
</dbReference>
<dbReference type="InterPro" id="IPR043594">
    <property type="entry name" value="HMGL"/>
</dbReference>
<evidence type="ECO:0000256" key="2">
    <source>
        <dbReference type="ARBA" id="ARBA00022723"/>
    </source>
</evidence>